<evidence type="ECO:0000313" key="1">
    <source>
        <dbReference type="EMBL" id="QOW09851.1"/>
    </source>
</evidence>
<organism evidence="1 2">
    <name type="scientific">Kaistella flava</name>
    <name type="common">ex Peng et al. 2021</name>
    <dbReference type="NCBI Taxonomy" id="2038776"/>
    <lineage>
        <taxon>Bacteria</taxon>
        <taxon>Pseudomonadati</taxon>
        <taxon>Bacteroidota</taxon>
        <taxon>Flavobacteriia</taxon>
        <taxon>Flavobacteriales</taxon>
        <taxon>Weeksellaceae</taxon>
        <taxon>Chryseobacterium group</taxon>
        <taxon>Kaistella</taxon>
    </lineage>
</organism>
<reference evidence="1 2" key="1">
    <citation type="submission" date="2019-05" db="EMBL/GenBank/DDBJ databases">
        <title>Chryseobacterium sp. isolated from King George Island, maritime Antarctica.</title>
        <authorList>
            <person name="Peng X."/>
        </authorList>
    </citation>
    <scope>NUCLEOTIDE SEQUENCE [LARGE SCALE GENOMIC DNA]</scope>
    <source>
        <strain evidence="1 2">7-3A</strain>
    </source>
</reference>
<proteinExistence type="predicted"/>
<dbReference type="RefSeq" id="WP_193813068.1">
    <property type="nucleotide sequence ID" value="NZ_CP040442.1"/>
</dbReference>
<gene>
    <name evidence="1" type="ORF">Q73A0000_05480</name>
</gene>
<dbReference type="EMBL" id="CP040442">
    <property type="protein sequence ID" value="QOW09851.1"/>
    <property type="molecule type" value="Genomic_DNA"/>
</dbReference>
<dbReference type="Proteomes" id="UP000594195">
    <property type="component" value="Chromosome"/>
</dbReference>
<sequence length="287" mass="33352">MQKYIILFIFSILSLQLSSQNHRITYEYSFKMDSLNRNLIEKELMNLDITQDGSNFYSSGKFVYDSLTSIEEKRAQSMKSHHVDFSKIPLNHKIEYSVTKKYPNFETKLHTAINGDQFSVLNAGKLNWNILAQNKEIEGLKAQKATTEFGGRKWIAWFTTEIAIQDGPYKFSGLPGLILNIEDEKGDHAFKFVGSKKVIAYPTFNVDSEVKPLEISAKKFTQLWKEYTNDPTKKIRQIFSQNSEAKLQMFDNTGREISRQEILIMRDQQAKEKLKKNNNFLELSLYQ</sequence>
<keyword evidence="2" id="KW-1185">Reference proteome</keyword>
<accession>A0A7M2Y6R2</accession>
<evidence type="ECO:0000313" key="2">
    <source>
        <dbReference type="Proteomes" id="UP000594195"/>
    </source>
</evidence>
<dbReference type="KEGG" id="kfa:Q73A0000_05480"/>
<protein>
    <submittedName>
        <fullName evidence="1">GLPGLI family protein</fullName>
    </submittedName>
</protein>
<name>A0A7M2Y6R2_9FLAO</name>
<dbReference type="AlphaFoldDB" id="A0A7M2Y6R2"/>
<dbReference type="InterPro" id="IPR005901">
    <property type="entry name" value="GLPGLI"/>
</dbReference>
<dbReference type="NCBIfam" id="TIGR01200">
    <property type="entry name" value="GLPGLI"/>
    <property type="match status" value="1"/>
</dbReference>
<dbReference type="Pfam" id="PF09697">
    <property type="entry name" value="Porph_ging"/>
    <property type="match status" value="1"/>
</dbReference>